<feature type="DNA-binding region" description="H-T-H motif" evidence="2">
    <location>
        <begin position="47"/>
        <end position="66"/>
    </location>
</feature>
<dbReference type="InterPro" id="IPR050624">
    <property type="entry name" value="HTH-type_Tx_Regulator"/>
</dbReference>
<dbReference type="SUPFAM" id="SSF48498">
    <property type="entry name" value="Tetracyclin repressor-like, C-terminal domain"/>
    <property type="match status" value="1"/>
</dbReference>
<gene>
    <name evidence="5" type="ORF">H1W37_13640</name>
</gene>
<feature type="region of interest" description="Disordered" evidence="3">
    <location>
        <begin position="1"/>
        <end position="24"/>
    </location>
</feature>
<dbReference type="SUPFAM" id="SSF46689">
    <property type="entry name" value="Homeodomain-like"/>
    <property type="match status" value="1"/>
</dbReference>
<organism evidence="5 6">
    <name type="scientific">Stappia taiwanensis</name>
    <dbReference type="NCBI Taxonomy" id="992267"/>
    <lineage>
        <taxon>Bacteria</taxon>
        <taxon>Pseudomonadati</taxon>
        <taxon>Pseudomonadota</taxon>
        <taxon>Alphaproteobacteria</taxon>
        <taxon>Hyphomicrobiales</taxon>
        <taxon>Stappiaceae</taxon>
        <taxon>Stappia</taxon>
    </lineage>
</organism>
<accession>A0A838XQF2</accession>
<dbReference type="EMBL" id="JACEON010000013">
    <property type="protein sequence ID" value="MBA4612705.1"/>
    <property type="molecule type" value="Genomic_DNA"/>
</dbReference>
<dbReference type="InterPro" id="IPR036271">
    <property type="entry name" value="Tet_transcr_reg_TetR-rel_C_sf"/>
</dbReference>
<evidence type="ECO:0000256" key="1">
    <source>
        <dbReference type="ARBA" id="ARBA00023125"/>
    </source>
</evidence>
<dbReference type="InterPro" id="IPR001647">
    <property type="entry name" value="HTH_TetR"/>
</dbReference>
<dbReference type="Pfam" id="PF00440">
    <property type="entry name" value="TetR_N"/>
    <property type="match status" value="1"/>
</dbReference>
<evidence type="ECO:0000256" key="2">
    <source>
        <dbReference type="PROSITE-ProRule" id="PRU00335"/>
    </source>
</evidence>
<feature type="domain" description="HTH tetR-type" evidence="4">
    <location>
        <begin position="24"/>
        <end position="84"/>
    </location>
</feature>
<protein>
    <submittedName>
        <fullName evidence="5">TetR/AcrR family transcriptional regulator</fullName>
    </submittedName>
</protein>
<dbReference type="Gene3D" id="1.10.10.60">
    <property type="entry name" value="Homeodomain-like"/>
    <property type="match status" value="1"/>
</dbReference>
<dbReference type="PROSITE" id="PS50977">
    <property type="entry name" value="HTH_TETR_2"/>
    <property type="match status" value="1"/>
</dbReference>
<sequence>MKMAETGTPAKDQTGREPKTARGEATRRAILGAAEKVIGRQGFNEASIGSITREAGVAQGTFYIYFSSKDEVFSELVAEMGRMLRHVISEATGGMADRLEAEREGLRAFLTFVASHPELYRIVQEAQFVDPDAYRAYFRTFAEGYRQGLAEAAEAGAIRPGDADVRAWALMGIARALGEYSVVFGDTTPIDEVVDIAHDLIVDGLRKRS</sequence>
<evidence type="ECO:0000259" key="4">
    <source>
        <dbReference type="PROSITE" id="PS50977"/>
    </source>
</evidence>
<dbReference type="Gene3D" id="1.10.357.10">
    <property type="entry name" value="Tetracycline Repressor, domain 2"/>
    <property type="match status" value="1"/>
</dbReference>
<evidence type="ECO:0000256" key="3">
    <source>
        <dbReference type="SAM" id="MobiDB-lite"/>
    </source>
</evidence>
<dbReference type="Proteomes" id="UP000559404">
    <property type="component" value="Unassembled WGS sequence"/>
</dbReference>
<dbReference type="PROSITE" id="PS01081">
    <property type="entry name" value="HTH_TETR_1"/>
    <property type="match status" value="1"/>
</dbReference>
<keyword evidence="1 2" id="KW-0238">DNA-binding</keyword>
<reference evidence="5 6" key="1">
    <citation type="submission" date="2020-07" db="EMBL/GenBank/DDBJ databases">
        <authorList>
            <person name="Li M."/>
        </authorList>
    </citation>
    <scope>NUCLEOTIDE SEQUENCE [LARGE SCALE GENOMIC DNA]</scope>
    <source>
        <strain evidence="5 6">DSM 23284</strain>
    </source>
</reference>
<dbReference type="AlphaFoldDB" id="A0A838XQF2"/>
<dbReference type="PANTHER" id="PTHR43479:SF11">
    <property type="entry name" value="ACREF_ENVCD OPERON REPRESSOR-RELATED"/>
    <property type="match status" value="1"/>
</dbReference>
<name>A0A838XQF2_9HYPH</name>
<evidence type="ECO:0000313" key="6">
    <source>
        <dbReference type="Proteomes" id="UP000559404"/>
    </source>
</evidence>
<reference evidence="5 6" key="2">
    <citation type="submission" date="2020-08" db="EMBL/GenBank/DDBJ databases">
        <title>Stappia taiwanensis sp. nov., isolated from a coastal thermal spring.</title>
        <authorList>
            <person name="Kampfer P."/>
        </authorList>
    </citation>
    <scope>NUCLEOTIDE SEQUENCE [LARGE SCALE GENOMIC DNA]</scope>
    <source>
        <strain evidence="5 6">DSM 23284</strain>
    </source>
</reference>
<feature type="compositionally biased region" description="Basic and acidic residues" evidence="3">
    <location>
        <begin position="13"/>
        <end position="24"/>
    </location>
</feature>
<proteinExistence type="predicted"/>
<dbReference type="PANTHER" id="PTHR43479">
    <property type="entry name" value="ACREF/ENVCD OPERON REPRESSOR-RELATED"/>
    <property type="match status" value="1"/>
</dbReference>
<comment type="caution">
    <text evidence="5">The sequence shown here is derived from an EMBL/GenBank/DDBJ whole genome shotgun (WGS) entry which is preliminary data.</text>
</comment>
<keyword evidence="6" id="KW-1185">Reference proteome</keyword>
<evidence type="ECO:0000313" key="5">
    <source>
        <dbReference type="EMBL" id="MBA4612705.1"/>
    </source>
</evidence>
<dbReference type="InterPro" id="IPR009057">
    <property type="entry name" value="Homeodomain-like_sf"/>
</dbReference>
<dbReference type="InterPro" id="IPR023772">
    <property type="entry name" value="DNA-bd_HTH_TetR-type_CS"/>
</dbReference>
<dbReference type="GO" id="GO:0003677">
    <property type="term" value="F:DNA binding"/>
    <property type="evidence" value="ECO:0007669"/>
    <property type="project" value="UniProtKB-UniRule"/>
</dbReference>
<dbReference type="PRINTS" id="PR00455">
    <property type="entry name" value="HTHTETR"/>
</dbReference>